<organism evidence="1 2">
    <name type="scientific">Chitinophaga japonensis</name>
    <name type="common">Flexibacter japonensis</name>
    <dbReference type="NCBI Taxonomy" id="104662"/>
    <lineage>
        <taxon>Bacteria</taxon>
        <taxon>Pseudomonadati</taxon>
        <taxon>Bacteroidota</taxon>
        <taxon>Chitinophagia</taxon>
        <taxon>Chitinophagales</taxon>
        <taxon>Chitinophagaceae</taxon>
        <taxon>Chitinophaga</taxon>
    </lineage>
</organism>
<accession>A0A562SV33</accession>
<dbReference type="OrthoDB" id="707849at2"/>
<protein>
    <submittedName>
        <fullName evidence="1">Uncharacterized protein DUF4302</fullName>
    </submittedName>
</protein>
<dbReference type="InterPro" id="IPR025396">
    <property type="entry name" value="DUF4302"/>
</dbReference>
<keyword evidence="2" id="KW-1185">Reference proteome</keyword>
<dbReference type="Proteomes" id="UP000316778">
    <property type="component" value="Unassembled WGS sequence"/>
</dbReference>
<name>A0A562SV33_CHIJA</name>
<reference evidence="1 2" key="1">
    <citation type="journal article" date="2013" name="Stand. Genomic Sci.">
        <title>Genomic Encyclopedia of Type Strains, Phase I: The one thousand microbial genomes (KMG-I) project.</title>
        <authorList>
            <person name="Kyrpides N.C."/>
            <person name="Woyke T."/>
            <person name="Eisen J.A."/>
            <person name="Garrity G."/>
            <person name="Lilburn T.G."/>
            <person name="Beck B.J."/>
            <person name="Whitman W.B."/>
            <person name="Hugenholtz P."/>
            <person name="Klenk H.P."/>
        </authorList>
    </citation>
    <scope>NUCLEOTIDE SEQUENCE [LARGE SCALE GENOMIC DNA]</scope>
    <source>
        <strain evidence="1 2">DSM 13484</strain>
    </source>
</reference>
<evidence type="ECO:0000313" key="2">
    <source>
        <dbReference type="Proteomes" id="UP000316778"/>
    </source>
</evidence>
<sequence length="430" mass="48673">MRKHLLYLSLFIAIFSACDKEDDPVFEQSPDERLNETLAMYQDELTGAPHGWKAMVFPAGIPRSVFSFYMKFNESNRVSMFSDFDAASSVTLQESSYRLKALQQPSLLFDTYSYLHVLCDPDGSVNGGVYGKGYYSDFEFALDSIAGDTIHLTGRFNKSKAYLVKATQQEEQEYMSLERNREFEHYNQFLTYFKRLTVGNAQYELTVNPYAHVIGFTWVDENGEEQHALVGFYYTPNGIAFAPAFTDGENTIPGLEDISWDAEGQLMSFTINGAAATISGFAKPLVVDTAAAQRWWDQGLSQEYWMSAYGFHVNGEDDAFGITSLPSYYFLGFWPGYGSNYDLLGFVTVIDNRPTLTYGPALRRPTFTSDGRIRFSYLDDLGTFPPDATPVHNTRIQLTDAAGYYLVQVNDSQYDMVSAKDGKAWITWFR</sequence>
<proteinExistence type="predicted"/>
<dbReference type="AlphaFoldDB" id="A0A562SV33"/>
<dbReference type="RefSeq" id="WP_145718223.1">
    <property type="nucleotide sequence ID" value="NZ_BAAAFY010000002.1"/>
</dbReference>
<dbReference type="PROSITE" id="PS51257">
    <property type="entry name" value="PROKAR_LIPOPROTEIN"/>
    <property type="match status" value="1"/>
</dbReference>
<dbReference type="Pfam" id="PF14135">
    <property type="entry name" value="DUF4302"/>
    <property type="match status" value="1"/>
</dbReference>
<dbReference type="EMBL" id="VLLG01000005">
    <property type="protein sequence ID" value="TWI84510.1"/>
    <property type="molecule type" value="Genomic_DNA"/>
</dbReference>
<comment type="caution">
    <text evidence="1">The sequence shown here is derived from an EMBL/GenBank/DDBJ whole genome shotgun (WGS) entry which is preliminary data.</text>
</comment>
<evidence type="ECO:0000313" key="1">
    <source>
        <dbReference type="EMBL" id="TWI84510.1"/>
    </source>
</evidence>
<gene>
    <name evidence="1" type="ORF">LX66_4880</name>
</gene>